<evidence type="ECO:0000256" key="9">
    <source>
        <dbReference type="ARBA" id="ARBA00029447"/>
    </source>
</evidence>
<dbReference type="SMART" id="SM00304">
    <property type="entry name" value="HAMP"/>
    <property type="match status" value="2"/>
</dbReference>
<proteinExistence type="inferred from homology"/>
<comment type="caution">
    <text evidence="14">The sequence shown here is derived from an EMBL/GenBank/DDBJ whole genome shotgun (WGS) entry which is preliminary data.</text>
</comment>
<keyword evidence="2" id="KW-1003">Cell membrane</keyword>
<evidence type="ECO:0000256" key="2">
    <source>
        <dbReference type="ARBA" id="ARBA00022475"/>
    </source>
</evidence>
<keyword evidence="15" id="KW-1185">Reference proteome</keyword>
<evidence type="ECO:0000256" key="4">
    <source>
        <dbReference type="ARBA" id="ARBA00022500"/>
    </source>
</evidence>
<dbReference type="InterPro" id="IPR004089">
    <property type="entry name" value="MCPsignal_dom"/>
</dbReference>
<dbReference type="Gene3D" id="6.10.340.10">
    <property type="match status" value="1"/>
</dbReference>
<dbReference type="InterPro" id="IPR003660">
    <property type="entry name" value="HAMP_dom"/>
</dbReference>
<dbReference type="GO" id="GO:0005886">
    <property type="term" value="C:plasma membrane"/>
    <property type="evidence" value="ECO:0007669"/>
    <property type="project" value="UniProtKB-SubCell"/>
</dbReference>
<evidence type="ECO:0000313" key="14">
    <source>
        <dbReference type="EMBL" id="GIO46508.1"/>
    </source>
</evidence>
<evidence type="ECO:0000259" key="13">
    <source>
        <dbReference type="PROSITE" id="PS50885"/>
    </source>
</evidence>
<feature type="domain" description="HAMP" evidence="13">
    <location>
        <begin position="307"/>
        <end position="359"/>
    </location>
</feature>
<evidence type="ECO:0000259" key="12">
    <source>
        <dbReference type="PROSITE" id="PS50111"/>
    </source>
</evidence>
<dbReference type="Pfam" id="PF00015">
    <property type="entry name" value="MCPsignal"/>
    <property type="match status" value="1"/>
</dbReference>
<dbReference type="SUPFAM" id="SSF58104">
    <property type="entry name" value="Methyl-accepting chemotaxis protein (MCP) signaling domain"/>
    <property type="match status" value="1"/>
</dbReference>
<evidence type="ECO:0000256" key="8">
    <source>
        <dbReference type="ARBA" id="ARBA00023224"/>
    </source>
</evidence>
<dbReference type="Pfam" id="PF02743">
    <property type="entry name" value="dCache_1"/>
    <property type="match status" value="1"/>
</dbReference>
<keyword evidence="5 11" id="KW-0812">Transmembrane</keyword>
<dbReference type="PANTHER" id="PTHR32089:SF114">
    <property type="entry name" value="METHYL-ACCEPTING CHEMOTAXIS PROTEIN MCPB"/>
    <property type="match status" value="1"/>
</dbReference>
<dbReference type="PANTHER" id="PTHR32089">
    <property type="entry name" value="METHYL-ACCEPTING CHEMOTAXIS PROTEIN MCPB"/>
    <property type="match status" value="1"/>
</dbReference>
<dbReference type="EMBL" id="BORT01000004">
    <property type="protein sequence ID" value="GIO46508.1"/>
    <property type="molecule type" value="Genomic_DNA"/>
</dbReference>
<reference evidence="14 15" key="1">
    <citation type="submission" date="2021-03" db="EMBL/GenBank/DDBJ databases">
        <title>Antimicrobial resistance genes in bacteria isolated from Japanese honey, and their potential for conferring macrolide and lincosamide resistance in the American foulbrood pathogen Paenibacillus larvae.</title>
        <authorList>
            <person name="Okamoto M."/>
            <person name="Kumagai M."/>
            <person name="Kanamori H."/>
            <person name="Takamatsu D."/>
        </authorList>
    </citation>
    <scope>NUCLEOTIDE SEQUENCE [LARGE SCALE GENOMIC DNA]</scope>
    <source>
        <strain evidence="14 15">J34TS1</strain>
    </source>
</reference>
<evidence type="ECO:0000256" key="10">
    <source>
        <dbReference type="PROSITE-ProRule" id="PRU00284"/>
    </source>
</evidence>
<dbReference type="Proteomes" id="UP000682811">
    <property type="component" value="Unassembled WGS sequence"/>
</dbReference>
<keyword evidence="8 10" id="KW-0807">Transducer</keyword>
<dbReference type="AlphaFoldDB" id="A0A919YB59"/>
<evidence type="ECO:0000256" key="3">
    <source>
        <dbReference type="ARBA" id="ARBA00022481"/>
    </source>
</evidence>
<evidence type="ECO:0000256" key="1">
    <source>
        <dbReference type="ARBA" id="ARBA00004651"/>
    </source>
</evidence>
<dbReference type="CDD" id="cd06225">
    <property type="entry name" value="HAMP"/>
    <property type="match status" value="1"/>
</dbReference>
<evidence type="ECO:0000256" key="11">
    <source>
        <dbReference type="SAM" id="Phobius"/>
    </source>
</evidence>
<dbReference type="CDD" id="cd18773">
    <property type="entry name" value="PDC1_HK_sensor"/>
    <property type="match status" value="1"/>
</dbReference>
<dbReference type="RefSeq" id="WP_306436670.1">
    <property type="nucleotide sequence ID" value="NZ_AP025343.1"/>
</dbReference>
<name>A0A919YB59_9BACL</name>
<dbReference type="CDD" id="cd11386">
    <property type="entry name" value="MCP_signal"/>
    <property type="match status" value="1"/>
</dbReference>
<sequence length="667" mass="72836">MKLQPKGTLRLFRIKRLRSRLVLIISLMVIIPNVIVALFSVNSAQGQLQDKMEDTTKSSVILLDNLIDNLVQMQISNVQMLADQITSEDIDQKSPKARKLIDDYKTRHPEAEIVTIGNDRGVWMKSPDPGKQDYDPRTREWYKLAKKYPNQAMVADPSISVTTGNYVLTISKMLPDGQGAVTISFSINDLNKTVNNIHLGNKGYIYVMDRNNIMMAHPTKKIGDKATGAQVDVINSQKNGFINYNNPDTHVLQRGYYTTNGLTSFKIVGILPDSEYSDAMRPILYTAIGVLVLSVAIILVILFFIIKGITRPIEQLNQSAIRVSEGHLNEQVVTKRTDEIGTLAQNYNGMVASLRSMVVDMSETSGQLAASSEELTASTEMNAQSVETVSGLISDSSEGAATQALATEESARTLEEMTRGIQKIAESAGMIVDSAGRTEGDVKAGSQKIRQVSAQMDTIRHSTVESAELMEQLHDHSANIAAMSTAISEISKQTNLLSLNAAIEAARAGEHGRGFAVVADEVRKLADQSNITADEIQQTIVKMTDLITSAFDVMKNKVQADVNQGLDVTAEALEAFVNIEQSAKHISDQVQDISAITEQMSASSEEISAAVHEVAGISRQTVSSFERVTAASQEQLASMEEISSSAAGLARMAVDMQTMIERFKLDK</sequence>
<evidence type="ECO:0000256" key="5">
    <source>
        <dbReference type="ARBA" id="ARBA00022692"/>
    </source>
</evidence>
<accession>A0A919YB59</accession>
<comment type="subcellular location">
    <subcellularLocation>
        <location evidence="1">Cell membrane</location>
        <topology evidence="1">Multi-pass membrane protein</topology>
    </subcellularLocation>
</comment>
<evidence type="ECO:0000256" key="7">
    <source>
        <dbReference type="ARBA" id="ARBA00023136"/>
    </source>
</evidence>
<dbReference type="CDD" id="cd12912">
    <property type="entry name" value="PDC2_MCP_like"/>
    <property type="match status" value="1"/>
</dbReference>
<keyword evidence="4" id="KW-0145">Chemotaxis</keyword>
<dbReference type="Gene3D" id="1.10.287.950">
    <property type="entry name" value="Methyl-accepting chemotaxis protein"/>
    <property type="match status" value="1"/>
</dbReference>
<dbReference type="Gene3D" id="3.30.450.20">
    <property type="entry name" value="PAS domain"/>
    <property type="match status" value="2"/>
</dbReference>
<feature type="domain" description="Methyl-accepting transducer" evidence="12">
    <location>
        <begin position="378"/>
        <end position="615"/>
    </location>
</feature>
<dbReference type="InterPro" id="IPR033479">
    <property type="entry name" value="dCache_1"/>
</dbReference>
<organism evidence="14 15">
    <name type="scientific">Paenibacillus azoreducens</name>
    <dbReference type="NCBI Taxonomy" id="116718"/>
    <lineage>
        <taxon>Bacteria</taxon>
        <taxon>Bacillati</taxon>
        <taxon>Bacillota</taxon>
        <taxon>Bacilli</taxon>
        <taxon>Bacillales</taxon>
        <taxon>Paenibacillaceae</taxon>
        <taxon>Paenibacillus</taxon>
    </lineage>
</organism>
<dbReference type="PROSITE" id="PS50885">
    <property type="entry name" value="HAMP"/>
    <property type="match status" value="1"/>
</dbReference>
<gene>
    <name evidence="14" type="ORF">J34TS1_12730</name>
</gene>
<dbReference type="InterPro" id="IPR029151">
    <property type="entry name" value="Sensor-like_sf"/>
</dbReference>
<feature type="transmembrane region" description="Helical" evidence="11">
    <location>
        <begin position="21"/>
        <end position="41"/>
    </location>
</feature>
<dbReference type="GO" id="GO:0007165">
    <property type="term" value="P:signal transduction"/>
    <property type="evidence" value="ECO:0007669"/>
    <property type="project" value="UniProtKB-KW"/>
</dbReference>
<dbReference type="SUPFAM" id="SSF103190">
    <property type="entry name" value="Sensory domain-like"/>
    <property type="match status" value="1"/>
</dbReference>
<keyword evidence="3" id="KW-0488">Methylation</keyword>
<comment type="similarity">
    <text evidence="9">Belongs to the methyl-accepting chemotaxis (MCP) protein family.</text>
</comment>
<dbReference type="Pfam" id="PF00672">
    <property type="entry name" value="HAMP"/>
    <property type="match status" value="1"/>
</dbReference>
<dbReference type="GO" id="GO:0006935">
    <property type="term" value="P:chemotaxis"/>
    <property type="evidence" value="ECO:0007669"/>
    <property type="project" value="UniProtKB-KW"/>
</dbReference>
<evidence type="ECO:0000256" key="6">
    <source>
        <dbReference type="ARBA" id="ARBA00022989"/>
    </source>
</evidence>
<dbReference type="PROSITE" id="PS50111">
    <property type="entry name" value="CHEMOTAXIS_TRANSDUC_2"/>
    <property type="match status" value="1"/>
</dbReference>
<protein>
    <submittedName>
        <fullName evidence="14">Methyl-accepting chemotaxis protein</fullName>
    </submittedName>
</protein>
<feature type="transmembrane region" description="Helical" evidence="11">
    <location>
        <begin position="283"/>
        <end position="306"/>
    </location>
</feature>
<dbReference type="SMART" id="SM00283">
    <property type="entry name" value="MA"/>
    <property type="match status" value="1"/>
</dbReference>
<keyword evidence="7 11" id="KW-0472">Membrane</keyword>
<keyword evidence="6 11" id="KW-1133">Transmembrane helix</keyword>
<evidence type="ECO:0000313" key="15">
    <source>
        <dbReference type="Proteomes" id="UP000682811"/>
    </source>
</evidence>